<keyword evidence="2" id="KW-1185">Reference proteome</keyword>
<dbReference type="AlphaFoldDB" id="A0A177CK07"/>
<dbReference type="InterPro" id="IPR011333">
    <property type="entry name" value="SKP1/BTB/POZ_sf"/>
</dbReference>
<sequence length="238" mass="26828">MTGLYNSEKQLGEVNTVKIKVVQEVHDADKDDIDKRIVMEKTFTVSKENITAASSFFTATFNGSFDGCIELHDTDIKTFEEFLVWLEERGGKEKPRVSDAQSQSDYAELGPNTANIAVKLYVFAHIYEVPRLRDDATDRLYSYFLLCDRASGEFCITPKSVELLCEHTHDYSGIRDLLAAGYHERYHPVSRPLAEQDLKMCSAEFLADVLESEIDGHASLHGTLCTYHGNEGGTSWRV</sequence>
<proteinExistence type="predicted"/>
<evidence type="ECO:0000313" key="2">
    <source>
        <dbReference type="Proteomes" id="UP000077069"/>
    </source>
</evidence>
<dbReference type="OrthoDB" id="3801064at2759"/>
<dbReference type="Proteomes" id="UP000077069">
    <property type="component" value="Unassembled WGS sequence"/>
</dbReference>
<dbReference type="EMBL" id="KV441551">
    <property type="protein sequence ID" value="OAG07170.1"/>
    <property type="molecule type" value="Genomic_DNA"/>
</dbReference>
<dbReference type="GeneID" id="28770467"/>
<organism evidence="1 2">
    <name type="scientific">Paraphaeosphaeria sporulosa</name>
    <dbReference type="NCBI Taxonomy" id="1460663"/>
    <lineage>
        <taxon>Eukaryota</taxon>
        <taxon>Fungi</taxon>
        <taxon>Dikarya</taxon>
        <taxon>Ascomycota</taxon>
        <taxon>Pezizomycotina</taxon>
        <taxon>Dothideomycetes</taxon>
        <taxon>Pleosporomycetidae</taxon>
        <taxon>Pleosporales</taxon>
        <taxon>Massarineae</taxon>
        <taxon>Didymosphaeriaceae</taxon>
        <taxon>Paraphaeosphaeria</taxon>
    </lineage>
</organism>
<dbReference type="SUPFAM" id="SSF54695">
    <property type="entry name" value="POZ domain"/>
    <property type="match status" value="1"/>
</dbReference>
<dbReference type="InParanoid" id="A0A177CK07"/>
<name>A0A177CK07_9PLEO</name>
<evidence type="ECO:0000313" key="1">
    <source>
        <dbReference type="EMBL" id="OAG07170.1"/>
    </source>
</evidence>
<accession>A0A177CK07</accession>
<protein>
    <recommendedName>
        <fullName evidence="3">BTB domain-containing protein</fullName>
    </recommendedName>
</protein>
<dbReference type="RefSeq" id="XP_018037535.1">
    <property type="nucleotide sequence ID" value="XM_018186981.1"/>
</dbReference>
<gene>
    <name evidence="1" type="ORF">CC84DRAFT_638599</name>
</gene>
<reference evidence="1 2" key="1">
    <citation type="submission" date="2016-05" db="EMBL/GenBank/DDBJ databases">
        <title>Comparative analysis of secretome profiles of manganese(II)-oxidizing ascomycete fungi.</title>
        <authorList>
            <consortium name="DOE Joint Genome Institute"/>
            <person name="Zeiner C.A."/>
            <person name="Purvine S.O."/>
            <person name="Zink E.M."/>
            <person name="Wu S."/>
            <person name="Pasa-Tolic L."/>
            <person name="Chaput D.L."/>
            <person name="Haridas S."/>
            <person name="Grigoriev I.V."/>
            <person name="Santelli C.M."/>
            <person name="Hansel C.M."/>
        </authorList>
    </citation>
    <scope>NUCLEOTIDE SEQUENCE [LARGE SCALE GENOMIC DNA]</scope>
    <source>
        <strain evidence="1 2">AP3s5-JAC2a</strain>
    </source>
</reference>
<evidence type="ECO:0008006" key="3">
    <source>
        <dbReference type="Google" id="ProtNLM"/>
    </source>
</evidence>
<dbReference type="Gene3D" id="3.30.710.10">
    <property type="entry name" value="Potassium Channel Kv1.1, Chain A"/>
    <property type="match status" value="1"/>
</dbReference>